<dbReference type="SMR" id="A0A445LYE2"/>
<keyword evidence="9" id="KW-0732">Signal</keyword>
<feature type="binding site" evidence="7">
    <location>
        <position position="270"/>
    </location>
    <ligand>
        <name>Zn(2+)</name>
        <dbReference type="ChEBI" id="CHEBI:29105"/>
        <label>2</label>
        <note>catalytic</note>
    </ligand>
</feature>
<dbReference type="Gramene" id="XM_028374324.1">
    <property type="protein sequence ID" value="XP_028230125.1"/>
    <property type="gene ID" value="LOC114410389"/>
</dbReference>
<dbReference type="GO" id="GO:0006508">
    <property type="term" value="P:proteolysis"/>
    <property type="evidence" value="ECO:0007669"/>
    <property type="project" value="UniProtKB-KW"/>
</dbReference>
<feature type="binding site" evidence="7">
    <location>
        <position position="238"/>
    </location>
    <ligand>
        <name>Ca(2+)</name>
        <dbReference type="ChEBI" id="CHEBI:29108"/>
        <label>3</label>
    </ligand>
</feature>
<comment type="cofactor">
    <cofactor evidence="7">
        <name>Zn(2+)</name>
        <dbReference type="ChEBI" id="CHEBI:29105"/>
    </cofactor>
    <text evidence="7">Binds 2 Zn(2+) ions per subunit.</text>
</comment>
<dbReference type="FunFam" id="3.40.390.10:FF:000058">
    <property type="entry name" value="Metalloendoproteinase 5-MMP"/>
    <property type="match status" value="1"/>
</dbReference>
<gene>
    <name evidence="11" type="ORF">D0Y65_000362</name>
</gene>
<comment type="cofactor">
    <cofactor evidence="7">
        <name>Ca(2+)</name>
        <dbReference type="ChEBI" id="CHEBI:29108"/>
    </cofactor>
    <text evidence="7">Can bind about 5 Ca(2+) ions per subunit.</text>
</comment>
<dbReference type="Pfam" id="PF01471">
    <property type="entry name" value="PG_binding_1"/>
    <property type="match status" value="1"/>
</dbReference>
<feature type="signal peptide" evidence="9">
    <location>
        <begin position="1"/>
        <end position="23"/>
    </location>
</feature>
<dbReference type="SUPFAM" id="SSF55486">
    <property type="entry name" value="Metalloproteases ('zincins'), catalytic domain"/>
    <property type="match status" value="1"/>
</dbReference>
<dbReference type="EMBL" id="QZWG01000001">
    <property type="protein sequence ID" value="RZC28331.1"/>
    <property type="molecule type" value="Genomic_DNA"/>
</dbReference>
<dbReference type="GO" id="GO:0030198">
    <property type="term" value="P:extracellular matrix organization"/>
    <property type="evidence" value="ECO:0007669"/>
    <property type="project" value="TreeGrafter"/>
</dbReference>
<dbReference type="PANTHER" id="PTHR10201:SF259">
    <property type="entry name" value="MATRIXIN PROTEIN"/>
    <property type="match status" value="1"/>
</dbReference>
<evidence type="ECO:0000256" key="9">
    <source>
        <dbReference type="SAM" id="SignalP"/>
    </source>
</evidence>
<dbReference type="GO" id="GO:0031012">
    <property type="term" value="C:extracellular matrix"/>
    <property type="evidence" value="ECO:0007669"/>
    <property type="project" value="InterPro"/>
</dbReference>
<reference evidence="11 12" key="1">
    <citation type="submission" date="2018-09" db="EMBL/GenBank/DDBJ databases">
        <title>A high-quality reference genome of wild soybean provides a powerful tool to mine soybean genomes.</title>
        <authorList>
            <person name="Xie M."/>
            <person name="Chung C.Y.L."/>
            <person name="Li M.-W."/>
            <person name="Wong F.-L."/>
            <person name="Chan T.-F."/>
            <person name="Lam H.-M."/>
        </authorList>
    </citation>
    <scope>NUCLEOTIDE SEQUENCE [LARGE SCALE GENOMIC DNA]</scope>
    <source>
        <strain evidence="12">cv. W05</strain>
        <tissue evidence="11">Hypocotyl of etiolated seedlings</tissue>
    </source>
</reference>
<dbReference type="InterPro" id="IPR021190">
    <property type="entry name" value="Pept_M10A"/>
</dbReference>
<dbReference type="AlphaFoldDB" id="A0A445LYE2"/>
<feature type="chain" id="PRO_5019324152" evidence="9">
    <location>
        <begin position="24"/>
        <end position="340"/>
    </location>
</feature>
<name>A0A445LYE2_GLYSO</name>
<dbReference type="Pfam" id="PF00413">
    <property type="entry name" value="Peptidase_M10"/>
    <property type="match status" value="1"/>
</dbReference>
<organism evidence="11 12">
    <name type="scientific">Glycine soja</name>
    <name type="common">Wild soybean</name>
    <dbReference type="NCBI Taxonomy" id="3848"/>
    <lineage>
        <taxon>Eukaryota</taxon>
        <taxon>Viridiplantae</taxon>
        <taxon>Streptophyta</taxon>
        <taxon>Embryophyta</taxon>
        <taxon>Tracheophyta</taxon>
        <taxon>Spermatophyta</taxon>
        <taxon>Magnoliopsida</taxon>
        <taxon>eudicotyledons</taxon>
        <taxon>Gunneridae</taxon>
        <taxon>Pentapetalae</taxon>
        <taxon>rosids</taxon>
        <taxon>fabids</taxon>
        <taxon>Fabales</taxon>
        <taxon>Fabaceae</taxon>
        <taxon>Papilionoideae</taxon>
        <taxon>50 kb inversion clade</taxon>
        <taxon>NPAAA clade</taxon>
        <taxon>indigoferoid/millettioid clade</taxon>
        <taxon>Phaseoleae</taxon>
        <taxon>Glycine</taxon>
        <taxon>Glycine subgen. Soja</taxon>
    </lineage>
</organism>
<sequence>MKSYLSAFLLFLLLLKLVDKSISSRVPPSSTKVIFKKIGENSLDNAKQKFSPQQPNSPPKQIEGLSFLKDYLSNFGYLQSSEPFNDYLDEETITAIKTYQQYFNLQPTGNINNETLHQILLPRCAVPDMNFYYNFTDLKSWPKAGNQWFPMGKSLLTYGFQPMNEMTAEMKKVFTDAFTRWVRATAGVLKLTETTYDNADIKVGFYRFDGRFKNLLFGGSVIRYQPDSNVTTGEIRLDLTDLWALPREEDMLSQDGVLDLESAAMHQIGHLLGLDHSNKEDSVMYPYMLPSQKRKVELSVSDKDNILQQYANGNSGHGGRWGVLLFTILSLGFAFFVLGY</sequence>
<feature type="binding site" description="in inhibited form" evidence="7">
    <location>
        <position position="124"/>
    </location>
    <ligand>
        <name>Zn(2+)</name>
        <dbReference type="ChEBI" id="CHEBI:29105"/>
        <label>2</label>
        <note>catalytic</note>
    </ligand>
</feature>
<evidence type="ECO:0000256" key="3">
    <source>
        <dbReference type="ARBA" id="ARBA00022723"/>
    </source>
</evidence>
<protein>
    <submittedName>
        <fullName evidence="11">Metalloendoproteinase 5-MMP</fullName>
    </submittedName>
</protein>
<dbReference type="InterPro" id="IPR006026">
    <property type="entry name" value="Peptidase_Metallo"/>
</dbReference>
<evidence type="ECO:0000256" key="1">
    <source>
        <dbReference type="ARBA" id="ARBA00009614"/>
    </source>
</evidence>
<feature type="binding site" evidence="7">
    <location>
        <position position="200"/>
    </location>
    <ligand>
        <name>Ca(2+)</name>
        <dbReference type="ChEBI" id="CHEBI:29108"/>
        <label>2</label>
    </ligand>
</feature>
<dbReference type="InterPro" id="IPR002477">
    <property type="entry name" value="Peptidoglycan-bd-like"/>
</dbReference>
<comment type="caution">
    <text evidence="11">The sequence shown here is derived from an EMBL/GenBank/DDBJ whole genome shotgun (WGS) entry which is preliminary data.</text>
</comment>
<dbReference type="InterPro" id="IPR036365">
    <property type="entry name" value="PGBD-like_sf"/>
</dbReference>
<dbReference type="GO" id="GO:0008270">
    <property type="term" value="F:zinc ion binding"/>
    <property type="evidence" value="ECO:0007669"/>
    <property type="project" value="InterPro"/>
</dbReference>
<evidence type="ECO:0000256" key="8">
    <source>
        <dbReference type="SAM" id="Phobius"/>
    </source>
</evidence>
<dbReference type="PRINTS" id="PR00138">
    <property type="entry name" value="MATRIXIN"/>
</dbReference>
<evidence type="ECO:0000256" key="5">
    <source>
        <dbReference type="ARBA" id="ARBA00022833"/>
    </source>
</evidence>
<feature type="binding site" evidence="7">
    <location>
        <position position="218"/>
    </location>
    <ligand>
        <name>Ca(2+)</name>
        <dbReference type="ChEBI" id="CHEBI:29108"/>
        <label>3</label>
    </ligand>
</feature>
<keyword evidence="7" id="KW-0106">Calcium</keyword>
<feature type="binding site" evidence="7">
    <location>
        <position position="284"/>
    </location>
    <ligand>
        <name>Zn(2+)</name>
        <dbReference type="ChEBI" id="CHEBI:29105"/>
        <label>2</label>
        <note>catalytic</note>
    </ligand>
</feature>
<evidence type="ECO:0000256" key="2">
    <source>
        <dbReference type="ARBA" id="ARBA00022670"/>
    </source>
</evidence>
<keyword evidence="8" id="KW-1133">Transmembrane helix</keyword>
<dbReference type="PANTHER" id="PTHR10201">
    <property type="entry name" value="MATRIX METALLOPROTEINASE"/>
    <property type="match status" value="1"/>
</dbReference>
<accession>A0A445LYE2</accession>
<comment type="similarity">
    <text evidence="1">Belongs to the peptidase M10A family. Matrix metalloproteinases (MMPs) subfamily.</text>
</comment>
<dbReference type="Proteomes" id="UP000289340">
    <property type="component" value="Chromosome 1"/>
</dbReference>
<evidence type="ECO:0000313" key="11">
    <source>
        <dbReference type="EMBL" id="RZC28331.1"/>
    </source>
</evidence>
<dbReference type="GO" id="GO:0030574">
    <property type="term" value="P:collagen catabolic process"/>
    <property type="evidence" value="ECO:0007669"/>
    <property type="project" value="TreeGrafter"/>
</dbReference>
<keyword evidence="5 7" id="KW-0862">Zinc</keyword>
<keyword evidence="2" id="KW-0645">Protease</keyword>
<evidence type="ECO:0000256" key="6">
    <source>
        <dbReference type="ARBA" id="ARBA00023049"/>
    </source>
</evidence>
<feature type="binding site" evidence="7">
    <location>
        <position position="220"/>
    </location>
    <ligand>
        <name>Ca(2+)</name>
        <dbReference type="ChEBI" id="CHEBI:29108"/>
        <label>3</label>
    </ligand>
</feature>
<dbReference type="InterPro" id="IPR001818">
    <property type="entry name" value="Pept_M10_metallopeptidase"/>
</dbReference>
<keyword evidence="8" id="KW-0812">Transmembrane</keyword>
<keyword evidence="6" id="KW-0482">Metalloprotease</keyword>
<dbReference type="SMART" id="SM00235">
    <property type="entry name" value="ZnMc"/>
    <property type="match status" value="1"/>
</dbReference>
<feature type="domain" description="Peptidase metallopeptidase" evidence="10">
    <location>
        <begin position="144"/>
        <end position="312"/>
    </location>
</feature>
<keyword evidence="12" id="KW-1185">Reference proteome</keyword>
<evidence type="ECO:0000256" key="7">
    <source>
        <dbReference type="PIRSR" id="PIRSR621190-2"/>
    </source>
</evidence>
<evidence type="ECO:0000259" key="10">
    <source>
        <dbReference type="SMART" id="SM00235"/>
    </source>
</evidence>
<evidence type="ECO:0000313" key="12">
    <source>
        <dbReference type="Proteomes" id="UP000289340"/>
    </source>
</evidence>
<feature type="transmembrane region" description="Helical" evidence="8">
    <location>
        <begin position="321"/>
        <end position="339"/>
    </location>
</feature>
<feature type="binding site" evidence="7">
    <location>
        <position position="276"/>
    </location>
    <ligand>
        <name>Zn(2+)</name>
        <dbReference type="ChEBI" id="CHEBI:29105"/>
        <label>2</label>
        <note>catalytic</note>
    </ligand>
</feature>
<dbReference type="GO" id="GO:0004222">
    <property type="term" value="F:metalloendopeptidase activity"/>
    <property type="evidence" value="ECO:0007669"/>
    <property type="project" value="InterPro"/>
</dbReference>
<keyword evidence="8" id="KW-0472">Membrane</keyword>
<evidence type="ECO:0000256" key="4">
    <source>
        <dbReference type="ARBA" id="ARBA00022801"/>
    </source>
</evidence>
<feature type="binding site" evidence="7">
    <location>
        <position position="266"/>
    </location>
    <ligand>
        <name>Zn(2+)</name>
        <dbReference type="ChEBI" id="CHEBI:29105"/>
        <label>2</label>
        <note>catalytic</note>
    </ligand>
</feature>
<dbReference type="Gene3D" id="3.40.390.10">
    <property type="entry name" value="Collagenase (Catalytic Domain)"/>
    <property type="match status" value="1"/>
</dbReference>
<keyword evidence="3 7" id="KW-0479">Metal-binding</keyword>
<feature type="binding site" evidence="7">
    <location>
        <position position="229"/>
    </location>
    <ligand>
        <name>Ca(2+)</name>
        <dbReference type="ChEBI" id="CHEBI:29108"/>
        <label>2</label>
    </ligand>
</feature>
<dbReference type="InterPro" id="IPR024079">
    <property type="entry name" value="MetalloPept_cat_dom_sf"/>
</dbReference>
<proteinExistence type="inferred from homology"/>
<dbReference type="SUPFAM" id="SSF47090">
    <property type="entry name" value="PGBD-like"/>
    <property type="match status" value="1"/>
</dbReference>
<keyword evidence="4" id="KW-0378">Hydrolase</keyword>